<name>A0A414Q0I6_FUSMR</name>
<comment type="caution">
    <text evidence="1">The sequence shown here is derived from an EMBL/GenBank/DDBJ whole genome shotgun (WGS) entry which is preliminary data.</text>
</comment>
<gene>
    <name evidence="1" type="ORF">DW663_02305</name>
</gene>
<dbReference type="RefSeq" id="WP_118126705.1">
    <property type="nucleotide sequence ID" value="NZ_QRHI01000004.1"/>
</dbReference>
<dbReference type="AlphaFoldDB" id="A0A414Q0I6"/>
<evidence type="ECO:0000313" key="2">
    <source>
        <dbReference type="Proteomes" id="UP000284676"/>
    </source>
</evidence>
<reference evidence="1 2" key="1">
    <citation type="submission" date="2018-08" db="EMBL/GenBank/DDBJ databases">
        <title>A genome reference for cultivated species of the human gut microbiota.</title>
        <authorList>
            <person name="Zou Y."/>
            <person name="Xue W."/>
            <person name="Luo G."/>
        </authorList>
    </citation>
    <scope>NUCLEOTIDE SEQUENCE [LARGE SCALE GENOMIC DNA]</scope>
    <source>
        <strain evidence="1 2">AM25-1</strain>
    </source>
</reference>
<dbReference type="Proteomes" id="UP000284676">
    <property type="component" value="Unassembled WGS sequence"/>
</dbReference>
<evidence type="ECO:0000313" key="1">
    <source>
        <dbReference type="EMBL" id="RHF74318.1"/>
    </source>
</evidence>
<accession>A0A414Q0I6</accession>
<protein>
    <submittedName>
        <fullName evidence="1">Uncharacterized protein</fullName>
    </submittedName>
</protein>
<dbReference type="EMBL" id="QRHL01000002">
    <property type="protein sequence ID" value="RHF74318.1"/>
    <property type="molecule type" value="Genomic_DNA"/>
</dbReference>
<organism evidence="1 2">
    <name type="scientific">Fusobacterium mortiferum</name>
    <dbReference type="NCBI Taxonomy" id="850"/>
    <lineage>
        <taxon>Bacteria</taxon>
        <taxon>Fusobacteriati</taxon>
        <taxon>Fusobacteriota</taxon>
        <taxon>Fusobacteriia</taxon>
        <taxon>Fusobacteriales</taxon>
        <taxon>Fusobacteriaceae</taxon>
        <taxon>Fusobacterium</taxon>
    </lineage>
</organism>
<proteinExistence type="predicted"/>
<sequence length="70" mass="7880">MSREAIINESDEVVIATAFAQIKITGKIDKELKEKALLSLKRMELIAKICGYGESEINKQLYSDLESFKS</sequence>